<comment type="caution">
    <text evidence="3">The sequence shown here is derived from an EMBL/GenBank/DDBJ whole genome shotgun (WGS) entry which is preliminary data.</text>
</comment>
<organism evidence="3 6">
    <name type="scientific">Eiseniibacteriota bacterium</name>
    <dbReference type="NCBI Taxonomy" id="2212470"/>
    <lineage>
        <taxon>Bacteria</taxon>
        <taxon>Candidatus Eiseniibacteriota</taxon>
    </lineage>
</organism>
<dbReference type="CDD" id="cd00838">
    <property type="entry name" value="MPP_superfamily"/>
    <property type="match status" value="1"/>
</dbReference>
<dbReference type="SUPFAM" id="SSF56300">
    <property type="entry name" value="Metallo-dependent phosphatases"/>
    <property type="match status" value="1"/>
</dbReference>
<dbReference type="InterPro" id="IPR011152">
    <property type="entry name" value="Pesterase_MJ0912"/>
</dbReference>
<dbReference type="PANTHER" id="PTHR42850">
    <property type="entry name" value="METALLOPHOSPHOESTERASE"/>
    <property type="match status" value="1"/>
</dbReference>
<evidence type="ECO:0000313" key="3">
    <source>
        <dbReference type="EMBL" id="TMQ54387.1"/>
    </source>
</evidence>
<dbReference type="Proteomes" id="UP000319829">
    <property type="component" value="Unassembled WGS sequence"/>
</dbReference>
<dbReference type="Gene3D" id="3.60.21.10">
    <property type="match status" value="1"/>
</dbReference>
<sequence>MKTALLSDVHANLEALEAVLKAADERGAGRILCLGDVVGYGASPNECLKLIRERCQVVLLGNHDSAASGGPEAARFNPNAKAAALWTTRTLTPDNRDYLRSLSLSDKVDSYLYVHASPAAPRDWEYIFDRFDAEPQFQFFTEHACFIGHTHQPAIFERSSSGCIYLPPTRLLFHSAHRYIVNVGSVGQPRDRDPRACFVLLHEPAGEIEFVRVPYDIEAAQEKIQAARLPLVLASRLATGE</sequence>
<dbReference type="Pfam" id="PF12850">
    <property type="entry name" value="Metallophos_2"/>
    <property type="match status" value="1"/>
</dbReference>
<dbReference type="PANTHER" id="PTHR42850:SF2">
    <property type="entry name" value="BLL5683 PROTEIN"/>
    <property type="match status" value="1"/>
</dbReference>
<evidence type="ECO:0000256" key="1">
    <source>
        <dbReference type="ARBA" id="ARBA00008950"/>
    </source>
</evidence>
<evidence type="ECO:0000313" key="4">
    <source>
        <dbReference type="EMBL" id="TMQ64352.1"/>
    </source>
</evidence>
<dbReference type="PIRSF" id="PIRSF000883">
    <property type="entry name" value="Pesterase_MJ0912"/>
    <property type="match status" value="1"/>
</dbReference>
<evidence type="ECO:0000259" key="2">
    <source>
        <dbReference type="Pfam" id="PF12850"/>
    </source>
</evidence>
<dbReference type="EMBL" id="VBOU01000074">
    <property type="protein sequence ID" value="TMQ54387.1"/>
    <property type="molecule type" value="Genomic_DNA"/>
</dbReference>
<feature type="domain" description="Calcineurin-like phosphoesterase" evidence="2">
    <location>
        <begin position="1"/>
        <end position="201"/>
    </location>
</feature>
<gene>
    <name evidence="3" type="ORF">E6K74_06485</name>
    <name evidence="4" type="ORF">E6K77_03960</name>
</gene>
<dbReference type="AlphaFoldDB" id="A0A538SSP7"/>
<dbReference type="EMBL" id="VBOX01000039">
    <property type="protein sequence ID" value="TMQ64352.1"/>
    <property type="molecule type" value="Genomic_DNA"/>
</dbReference>
<dbReference type="InterPro" id="IPR029052">
    <property type="entry name" value="Metallo-depent_PP-like"/>
</dbReference>
<evidence type="ECO:0000313" key="5">
    <source>
        <dbReference type="Proteomes" id="UP000317366"/>
    </source>
</evidence>
<dbReference type="GO" id="GO:0005737">
    <property type="term" value="C:cytoplasm"/>
    <property type="evidence" value="ECO:0007669"/>
    <property type="project" value="TreeGrafter"/>
</dbReference>
<accession>A0A538SSP7</accession>
<reference evidence="5 6" key="1">
    <citation type="journal article" date="2019" name="Nat. Microbiol.">
        <title>Mediterranean grassland soil C-N compound turnover is dependent on rainfall and depth, and is mediated by genomically divergent microorganisms.</title>
        <authorList>
            <person name="Diamond S."/>
            <person name="Andeer P.F."/>
            <person name="Li Z."/>
            <person name="Crits-Christoph A."/>
            <person name="Burstein D."/>
            <person name="Anantharaman K."/>
            <person name="Lane K.R."/>
            <person name="Thomas B.C."/>
            <person name="Pan C."/>
            <person name="Northen T.R."/>
            <person name="Banfield J.F."/>
        </authorList>
    </citation>
    <scope>NUCLEOTIDE SEQUENCE [LARGE SCALE GENOMIC DNA]</scope>
    <source>
        <strain evidence="3">WS_4</strain>
        <strain evidence="4">WS_7</strain>
    </source>
</reference>
<protein>
    <submittedName>
        <fullName evidence="3">Metallophosphoesterase family protein</fullName>
    </submittedName>
</protein>
<evidence type="ECO:0000313" key="6">
    <source>
        <dbReference type="Proteomes" id="UP000319829"/>
    </source>
</evidence>
<dbReference type="GO" id="GO:0016791">
    <property type="term" value="F:phosphatase activity"/>
    <property type="evidence" value="ECO:0007669"/>
    <property type="project" value="TreeGrafter"/>
</dbReference>
<dbReference type="Proteomes" id="UP000317366">
    <property type="component" value="Unassembled WGS sequence"/>
</dbReference>
<proteinExistence type="inferred from homology"/>
<dbReference type="InterPro" id="IPR024654">
    <property type="entry name" value="Calcineurin-like_PHP_lpxH"/>
</dbReference>
<dbReference type="InterPro" id="IPR050126">
    <property type="entry name" value="Ap4A_hydrolase"/>
</dbReference>
<name>A0A538SSP7_UNCEI</name>
<comment type="similarity">
    <text evidence="1">Belongs to the metallophosphoesterase superfamily. YfcE family.</text>
</comment>